<dbReference type="Proteomes" id="UP000053676">
    <property type="component" value="Unassembled WGS sequence"/>
</dbReference>
<sequence length="70" mass="7714">MDEAKAARSSDPQLLTARIGLNCVPSVFPKGLAAGIFRGLHPSEEEEMPLNFEKPQKVTCYKNLKKAVLE</sequence>
<proteinExistence type="predicted"/>
<organism evidence="1 2">
    <name type="scientific">Necator americanus</name>
    <name type="common">Human hookworm</name>
    <dbReference type="NCBI Taxonomy" id="51031"/>
    <lineage>
        <taxon>Eukaryota</taxon>
        <taxon>Metazoa</taxon>
        <taxon>Ecdysozoa</taxon>
        <taxon>Nematoda</taxon>
        <taxon>Chromadorea</taxon>
        <taxon>Rhabditida</taxon>
        <taxon>Rhabditina</taxon>
        <taxon>Rhabditomorpha</taxon>
        <taxon>Strongyloidea</taxon>
        <taxon>Ancylostomatidae</taxon>
        <taxon>Bunostominae</taxon>
        <taxon>Necator</taxon>
    </lineage>
</organism>
<protein>
    <submittedName>
        <fullName evidence="1">Uncharacterized protein</fullName>
    </submittedName>
</protein>
<evidence type="ECO:0000313" key="2">
    <source>
        <dbReference type="Proteomes" id="UP000053676"/>
    </source>
</evidence>
<dbReference type="EMBL" id="KI668372">
    <property type="protein sequence ID" value="ETN71427.1"/>
    <property type="molecule type" value="Genomic_DNA"/>
</dbReference>
<reference evidence="2" key="1">
    <citation type="journal article" date="2014" name="Nat. Genet.">
        <title>Genome of the human hookworm Necator americanus.</title>
        <authorList>
            <person name="Tang Y.T."/>
            <person name="Gao X."/>
            <person name="Rosa B.A."/>
            <person name="Abubucker S."/>
            <person name="Hallsworth-Pepin K."/>
            <person name="Martin J."/>
            <person name="Tyagi R."/>
            <person name="Heizer E."/>
            <person name="Zhang X."/>
            <person name="Bhonagiri-Palsikar V."/>
            <person name="Minx P."/>
            <person name="Warren W.C."/>
            <person name="Wang Q."/>
            <person name="Zhan B."/>
            <person name="Hotez P.J."/>
            <person name="Sternberg P.W."/>
            <person name="Dougall A."/>
            <person name="Gaze S.T."/>
            <person name="Mulvenna J."/>
            <person name="Sotillo J."/>
            <person name="Ranganathan S."/>
            <person name="Rabelo E.M."/>
            <person name="Wilson R.K."/>
            <person name="Felgner P.L."/>
            <person name="Bethony J."/>
            <person name="Hawdon J.M."/>
            <person name="Gasser R.B."/>
            <person name="Loukas A."/>
            <person name="Mitreva M."/>
        </authorList>
    </citation>
    <scope>NUCLEOTIDE SEQUENCE [LARGE SCALE GENOMIC DNA]</scope>
</reference>
<name>W2SRV3_NECAM</name>
<keyword evidence="2" id="KW-1185">Reference proteome</keyword>
<dbReference type="AlphaFoldDB" id="W2SRV3"/>
<dbReference type="KEGG" id="nai:NECAME_19348"/>
<gene>
    <name evidence="1" type="ORF">NECAME_19348</name>
</gene>
<evidence type="ECO:0000313" key="1">
    <source>
        <dbReference type="EMBL" id="ETN71427.1"/>
    </source>
</evidence>
<accession>W2SRV3</accession>